<feature type="compositionally biased region" description="Polar residues" evidence="1">
    <location>
        <begin position="150"/>
        <end position="162"/>
    </location>
</feature>
<dbReference type="AlphaFoldDB" id="A0A9D4WCH6"/>
<evidence type="ECO:0000256" key="2">
    <source>
        <dbReference type="SAM" id="SignalP"/>
    </source>
</evidence>
<feature type="signal peptide" evidence="2">
    <location>
        <begin position="1"/>
        <end position="19"/>
    </location>
</feature>
<sequence>LLFLSFLFIFTIIKHFSFSSYSLLTATFTSVHRFFFKSSMYPKVKLGQKDEYDGGDARELVGLKAFLSLSFHSPSSPVKDHKVLSAPSIVKVPNCYVPQVSIPVVSVTQDFGDCSLTSDSSGSPEPEKDGDTDESKLYIRANLIPRVSVTQDFGNGGLTSHLSGPGGLEKDHRPEKDGNTDDENKLNSKASSIPRPRAVISSPENDLLIGNRNKIGNGRLSAPKNSIVSPNRHSLAQCKVKSLNTSDIALDTRNCVEPKSKDKTDPVGKKKIHKGITKSDNLHRPWKF</sequence>
<dbReference type="Gramene" id="Psat06G0376700-T1">
    <property type="protein sequence ID" value="KAI5398086.1"/>
    <property type="gene ID" value="KIW84_063767"/>
</dbReference>
<feature type="region of interest" description="Disordered" evidence="1">
    <location>
        <begin position="150"/>
        <end position="201"/>
    </location>
</feature>
<gene>
    <name evidence="3" type="ORF">KIW84_063767</name>
</gene>
<feature type="non-terminal residue" evidence="3">
    <location>
        <position position="1"/>
    </location>
</feature>
<evidence type="ECO:0000313" key="4">
    <source>
        <dbReference type="Proteomes" id="UP001058974"/>
    </source>
</evidence>
<reference evidence="3 4" key="1">
    <citation type="journal article" date="2022" name="Nat. Genet.">
        <title>Improved pea reference genome and pan-genome highlight genomic features and evolutionary characteristics.</title>
        <authorList>
            <person name="Yang T."/>
            <person name="Liu R."/>
            <person name="Luo Y."/>
            <person name="Hu S."/>
            <person name="Wang D."/>
            <person name="Wang C."/>
            <person name="Pandey M.K."/>
            <person name="Ge S."/>
            <person name="Xu Q."/>
            <person name="Li N."/>
            <person name="Li G."/>
            <person name="Huang Y."/>
            <person name="Saxena R.K."/>
            <person name="Ji Y."/>
            <person name="Li M."/>
            <person name="Yan X."/>
            <person name="He Y."/>
            <person name="Liu Y."/>
            <person name="Wang X."/>
            <person name="Xiang C."/>
            <person name="Varshney R.K."/>
            <person name="Ding H."/>
            <person name="Gao S."/>
            <person name="Zong X."/>
        </authorList>
    </citation>
    <scope>NUCLEOTIDE SEQUENCE [LARGE SCALE GENOMIC DNA]</scope>
    <source>
        <strain evidence="3 4">cv. Zhongwan 6</strain>
    </source>
</reference>
<organism evidence="3 4">
    <name type="scientific">Pisum sativum</name>
    <name type="common">Garden pea</name>
    <name type="synonym">Lathyrus oleraceus</name>
    <dbReference type="NCBI Taxonomy" id="3888"/>
    <lineage>
        <taxon>Eukaryota</taxon>
        <taxon>Viridiplantae</taxon>
        <taxon>Streptophyta</taxon>
        <taxon>Embryophyta</taxon>
        <taxon>Tracheophyta</taxon>
        <taxon>Spermatophyta</taxon>
        <taxon>Magnoliopsida</taxon>
        <taxon>eudicotyledons</taxon>
        <taxon>Gunneridae</taxon>
        <taxon>Pentapetalae</taxon>
        <taxon>rosids</taxon>
        <taxon>fabids</taxon>
        <taxon>Fabales</taxon>
        <taxon>Fabaceae</taxon>
        <taxon>Papilionoideae</taxon>
        <taxon>50 kb inversion clade</taxon>
        <taxon>NPAAA clade</taxon>
        <taxon>Hologalegina</taxon>
        <taxon>IRL clade</taxon>
        <taxon>Fabeae</taxon>
        <taxon>Lathyrus</taxon>
    </lineage>
</organism>
<feature type="compositionally biased region" description="Basic and acidic residues" evidence="1">
    <location>
        <begin position="257"/>
        <end position="268"/>
    </location>
</feature>
<keyword evidence="2" id="KW-0732">Signal</keyword>
<feature type="chain" id="PRO_5039109341" evidence="2">
    <location>
        <begin position="20"/>
        <end position="288"/>
    </location>
</feature>
<name>A0A9D4WCH6_PEA</name>
<feature type="compositionally biased region" description="Basic and acidic residues" evidence="1">
    <location>
        <begin position="125"/>
        <end position="134"/>
    </location>
</feature>
<keyword evidence="4" id="KW-1185">Reference proteome</keyword>
<feature type="region of interest" description="Disordered" evidence="1">
    <location>
        <begin position="115"/>
        <end position="134"/>
    </location>
</feature>
<dbReference type="Proteomes" id="UP001058974">
    <property type="component" value="Chromosome 6"/>
</dbReference>
<dbReference type="PANTHER" id="PTHR38932:SF1">
    <property type="entry name" value="DUF4005 DOMAIN-CONTAINING PROTEIN"/>
    <property type="match status" value="1"/>
</dbReference>
<evidence type="ECO:0000256" key="1">
    <source>
        <dbReference type="SAM" id="MobiDB-lite"/>
    </source>
</evidence>
<dbReference type="PANTHER" id="PTHR38932">
    <property type="entry name" value="BNAC03G64660D PROTEIN"/>
    <property type="match status" value="1"/>
</dbReference>
<protein>
    <submittedName>
        <fullName evidence="3">Uncharacterized protein</fullName>
    </submittedName>
</protein>
<accession>A0A9D4WCH6</accession>
<comment type="caution">
    <text evidence="3">The sequence shown here is derived from an EMBL/GenBank/DDBJ whole genome shotgun (WGS) entry which is preliminary data.</text>
</comment>
<evidence type="ECO:0000313" key="3">
    <source>
        <dbReference type="EMBL" id="KAI5398086.1"/>
    </source>
</evidence>
<feature type="compositionally biased region" description="Basic and acidic residues" evidence="1">
    <location>
        <begin position="168"/>
        <end position="186"/>
    </location>
</feature>
<proteinExistence type="predicted"/>
<dbReference type="EMBL" id="JAMSHJ010000006">
    <property type="protein sequence ID" value="KAI5398086.1"/>
    <property type="molecule type" value="Genomic_DNA"/>
</dbReference>
<feature type="region of interest" description="Disordered" evidence="1">
    <location>
        <begin position="257"/>
        <end position="288"/>
    </location>
</feature>